<evidence type="ECO:0000256" key="12">
    <source>
        <dbReference type="PROSITE-ProRule" id="PRU00169"/>
    </source>
</evidence>
<dbReference type="CDD" id="cd19500">
    <property type="entry name" value="RecA-like_Lon"/>
    <property type="match status" value="1"/>
</dbReference>
<dbReference type="EC" id="3.4.21.53" evidence="11 13"/>
<evidence type="ECO:0000256" key="7">
    <source>
        <dbReference type="ARBA" id="ARBA00023012"/>
    </source>
</evidence>
<dbReference type="Gene3D" id="1.20.5.5270">
    <property type="match status" value="1"/>
</dbReference>
<dbReference type="PANTHER" id="PTHR10046">
    <property type="entry name" value="ATP DEPENDENT LON PROTEASE FAMILY MEMBER"/>
    <property type="match status" value="1"/>
</dbReference>
<dbReference type="SUPFAM" id="SSF54211">
    <property type="entry name" value="Ribosomal protein S5 domain 2-like"/>
    <property type="match status" value="1"/>
</dbReference>
<dbReference type="InterPro" id="IPR014721">
    <property type="entry name" value="Ribsml_uS5_D2-typ_fold_subgr"/>
</dbReference>
<evidence type="ECO:0000256" key="6">
    <source>
        <dbReference type="ARBA" id="ARBA00022840"/>
    </source>
</evidence>
<dbReference type="PROSITE" id="PS50110">
    <property type="entry name" value="RESPONSE_REGULATORY"/>
    <property type="match status" value="1"/>
</dbReference>
<dbReference type="FunFam" id="3.40.50.2300:FF:000018">
    <property type="entry name" value="DNA-binding transcriptional regulator NtrC"/>
    <property type="match status" value="1"/>
</dbReference>
<evidence type="ECO:0000256" key="4">
    <source>
        <dbReference type="ARBA" id="ARBA00022801"/>
    </source>
</evidence>
<dbReference type="Proteomes" id="UP000886289">
    <property type="component" value="Unassembled WGS sequence"/>
</dbReference>
<dbReference type="Pfam" id="PF05362">
    <property type="entry name" value="Lon_C"/>
    <property type="match status" value="1"/>
</dbReference>
<accession>A0A7C0Y353</accession>
<feature type="active site" evidence="13">
    <location>
        <position position="572"/>
    </location>
</feature>
<dbReference type="AlphaFoldDB" id="A0A7C0Y353"/>
<feature type="domain" description="Response regulatory" evidence="14">
    <location>
        <begin position="114"/>
        <end position="228"/>
    </location>
</feature>
<dbReference type="GO" id="GO:0004176">
    <property type="term" value="F:ATP-dependent peptidase activity"/>
    <property type="evidence" value="ECO:0007669"/>
    <property type="project" value="UniProtKB-UniRule"/>
</dbReference>
<dbReference type="EMBL" id="DRBS01000284">
    <property type="protein sequence ID" value="HDD44707.1"/>
    <property type="molecule type" value="Genomic_DNA"/>
</dbReference>
<keyword evidence="1 12" id="KW-0597">Phosphoprotein</keyword>
<dbReference type="InterPro" id="IPR027417">
    <property type="entry name" value="P-loop_NTPase"/>
</dbReference>
<dbReference type="GO" id="GO:0005524">
    <property type="term" value="F:ATP binding"/>
    <property type="evidence" value="ECO:0007669"/>
    <property type="project" value="UniProtKB-KW"/>
</dbReference>
<keyword evidence="7" id="KW-0902">Two-component regulatory system</keyword>
<dbReference type="GO" id="GO:0030163">
    <property type="term" value="P:protein catabolic process"/>
    <property type="evidence" value="ECO:0007669"/>
    <property type="project" value="InterPro"/>
</dbReference>
<dbReference type="InterPro" id="IPR003959">
    <property type="entry name" value="ATPase_AAA_core"/>
</dbReference>
<evidence type="ECO:0000256" key="1">
    <source>
        <dbReference type="ARBA" id="ARBA00022553"/>
    </source>
</evidence>
<dbReference type="SUPFAM" id="SSF52540">
    <property type="entry name" value="P-loop containing nucleoside triphosphate hydrolases"/>
    <property type="match status" value="1"/>
</dbReference>
<evidence type="ECO:0000259" key="14">
    <source>
        <dbReference type="PROSITE" id="PS50110"/>
    </source>
</evidence>
<evidence type="ECO:0000256" key="11">
    <source>
        <dbReference type="ARBA" id="ARBA00066743"/>
    </source>
</evidence>
<dbReference type="InterPro" id="IPR011006">
    <property type="entry name" value="CheY-like_superfamily"/>
</dbReference>
<feature type="domain" description="Lon proteolytic" evidence="15">
    <location>
        <begin position="485"/>
        <end position="665"/>
    </location>
</feature>
<dbReference type="InterPro" id="IPR001789">
    <property type="entry name" value="Sig_transdc_resp-reg_receiver"/>
</dbReference>
<comment type="similarity">
    <text evidence="13">Belongs to the peptidase S16 family.</text>
</comment>
<feature type="active site" evidence="13">
    <location>
        <position position="615"/>
    </location>
</feature>
<keyword evidence="3" id="KW-0547">Nucleotide-binding</keyword>
<dbReference type="GO" id="GO:0000160">
    <property type="term" value="P:phosphorelay signal transduction system"/>
    <property type="evidence" value="ECO:0007669"/>
    <property type="project" value="UniProtKB-KW"/>
</dbReference>
<keyword evidence="8" id="KW-0805">Transcription regulation</keyword>
<dbReference type="InterPro" id="IPR003593">
    <property type="entry name" value="AAA+_ATPase"/>
</dbReference>
<dbReference type="InterPro" id="IPR027065">
    <property type="entry name" value="Lon_Prtase"/>
</dbReference>
<protein>
    <recommendedName>
        <fullName evidence="11 13">endopeptidase La</fullName>
        <ecNumber evidence="11 13">3.4.21.53</ecNumber>
    </recommendedName>
</protein>
<dbReference type="PROSITE" id="PS01046">
    <property type="entry name" value="LON_SER"/>
    <property type="match status" value="1"/>
</dbReference>
<dbReference type="GO" id="GO:0006508">
    <property type="term" value="P:proteolysis"/>
    <property type="evidence" value="ECO:0007669"/>
    <property type="project" value="UniProtKB-KW"/>
</dbReference>
<dbReference type="GO" id="GO:0004252">
    <property type="term" value="F:serine-type endopeptidase activity"/>
    <property type="evidence" value="ECO:0007669"/>
    <property type="project" value="UniProtKB-UniRule"/>
</dbReference>
<keyword evidence="4 13" id="KW-0378">Hydrolase</keyword>
<dbReference type="NCBIfam" id="TIGR00763">
    <property type="entry name" value="lon"/>
    <property type="match status" value="1"/>
</dbReference>
<keyword evidence="2 13" id="KW-0645">Protease</keyword>
<comment type="caution">
    <text evidence="16">The sequence shown here is derived from an EMBL/GenBank/DDBJ whole genome shotgun (WGS) entry which is preliminary data.</text>
</comment>
<evidence type="ECO:0000256" key="10">
    <source>
        <dbReference type="ARBA" id="ARBA00050665"/>
    </source>
</evidence>
<sequence>MKFFKKSEEKQIPEIEELQKIINETQLPPNVREIAIQELERLSRMSPSTAEFTVGVNYVEYLITLPWYKKTQDNLDINWAEKILNENHYGLKSVKERILEYLAVRKLRLERKYQILVVDDDETARNNLQHILKKEDYEVATASNAIDALRLLETVEFDVILTDLRMKDIDGMELLEKIKCKYPEIQVIMITAYATIPSAVEAIKKGAYHYIAKPFKLEEVRNTVREALERKFLQQEIKGPILCFVGPPGTGKTSLGKSIAQALGRKFIRISLAGMKDEAEIRGHPRTYVAALPGRIIREIRRAGTINPVFMLDEVDKIGQDFKGDPASALLEVLDPEQNASFTDYYLDVPFDLSKVMFITTANITDPIPDPLLDRMEILPFSGYTDEEKEKIAFQFIIPRQIKENGLSKNPPRFTTDAVYKIIREYTYEAGVRSLEREIASICRKIARKIVKNNNISKKDFNIDSQLVEKYLGPRKFYHEVAQAKDRIGVTTGLVWTEVGGDIIFVEATKMKGKRELILTGSLGNVMRESAQAALSYVRSNAESFGIPPDFFDYHDIHIHVPAGAIPKDGPSAGITIALALISLLTGRPARRDVGMSGELTLSGRVLPVAGIREKILAARRAGVKIVILPSKNKVDVEDLPESIRKGLNIILIDKIEDIVDLVLR</sequence>
<dbReference type="PROSITE" id="PS51786">
    <property type="entry name" value="LON_PROTEOLYTIC"/>
    <property type="match status" value="1"/>
</dbReference>
<gene>
    <name evidence="16" type="primary">lon</name>
    <name evidence="16" type="ORF">ENG63_07600</name>
</gene>
<keyword evidence="9" id="KW-0804">Transcription</keyword>
<name>A0A7C0Y353_DESA2</name>
<dbReference type="GO" id="GO:0016887">
    <property type="term" value="F:ATP hydrolysis activity"/>
    <property type="evidence" value="ECO:0007669"/>
    <property type="project" value="InterPro"/>
</dbReference>
<evidence type="ECO:0000256" key="8">
    <source>
        <dbReference type="ARBA" id="ARBA00023015"/>
    </source>
</evidence>
<evidence type="ECO:0000256" key="9">
    <source>
        <dbReference type="ARBA" id="ARBA00023163"/>
    </source>
</evidence>
<reference evidence="16" key="1">
    <citation type="journal article" date="2020" name="mSystems">
        <title>Genome- and Community-Level Interaction Insights into Carbon Utilization and Element Cycling Functions of Hydrothermarchaeota in Hydrothermal Sediment.</title>
        <authorList>
            <person name="Zhou Z."/>
            <person name="Liu Y."/>
            <person name="Xu W."/>
            <person name="Pan J."/>
            <person name="Luo Z.H."/>
            <person name="Li M."/>
        </authorList>
    </citation>
    <scope>NUCLEOTIDE SEQUENCE [LARGE SCALE GENOMIC DNA]</scope>
    <source>
        <strain evidence="16">HyVt-233</strain>
    </source>
</reference>
<dbReference type="InterPro" id="IPR008268">
    <property type="entry name" value="Peptidase_S16_AS"/>
</dbReference>
<evidence type="ECO:0000256" key="3">
    <source>
        <dbReference type="ARBA" id="ARBA00022741"/>
    </source>
</evidence>
<evidence type="ECO:0000256" key="5">
    <source>
        <dbReference type="ARBA" id="ARBA00022825"/>
    </source>
</evidence>
<feature type="modified residue" description="4-aspartylphosphate" evidence="12">
    <location>
        <position position="163"/>
    </location>
</feature>
<dbReference type="InterPro" id="IPR004815">
    <property type="entry name" value="Lon_bac/euk-typ"/>
</dbReference>
<dbReference type="Gene3D" id="3.30.230.10">
    <property type="match status" value="1"/>
</dbReference>
<proteinExistence type="inferred from homology"/>
<evidence type="ECO:0000313" key="16">
    <source>
        <dbReference type="EMBL" id="HDD44707.1"/>
    </source>
</evidence>
<keyword evidence="5 13" id="KW-0720">Serine protease</keyword>
<dbReference type="Gene3D" id="3.40.50.300">
    <property type="entry name" value="P-loop containing nucleotide triphosphate hydrolases"/>
    <property type="match status" value="1"/>
</dbReference>
<dbReference type="SUPFAM" id="SSF52172">
    <property type="entry name" value="CheY-like"/>
    <property type="match status" value="1"/>
</dbReference>
<dbReference type="InterPro" id="IPR020568">
    <property type="entry name" value="Ribosomal_Su5_D2-typ_SF"/>
</dbReference>
<evidence type="ECO:0000259" key="15">
    <source>
        <dbReference type="PROSITE" id="PS51786"/>
    </source>
</evidence>
<comment type="catalytic activity">
    <reaction evidence="10 13">
        <text>Hydrolysis of proteins in presence of ATP.</text>
        <dbReference type="EC" id="3.4.21.53"/>
    </reaction>
</comment>
<dbReference type="InterPro" id="IPR008269">
    <property type="entry name" value="Lon_proteolytic"/>
</dbReference>
<dbReference type="Gene3D" id="1.10.8.60">
    <property type="match status" value="1"/>
</dbReference>
<dbReference type="Pfam" id="PF22667">
    <property type="entry name" value="Lon_lid"/>
    <property type="match status" value="1"/>
</dbReference>
<evidence type="ECO:0000256" key="13">
    <source>
        <dbReference type="PROSITE-ProRule" id="PRU01122"/>
    </source>
</evidence>
<keyword evidence="6" id="KW-0067">ATP-binding</keyword>
<dbReference type="SMART" id="SM00448">
    <property type="entry name" value="REC"/>
    <property type="match status" value="1"/>
</dbReference>
<dbReference type="Pfam" id="PF00072">
    <property type="entry name" value="Response_reg"/>
    <property type="match status" value="1"/>
</dbReference>
<dbReference type="PRINTS" id="PR00830">
    <property type="entry name" value="ENDOLAPTASE"/>
</dbReference>
<evidence type="ECO:0000256" key="2">
    <source>
        <dbReference type="ARBA" id="ARBA00022670"/>
    </source>
</evidence>
<dbReference type="Pfam" id="PF00004">
    <property type="entry name" value="AAA"/>
    <property type="match status" value="1"/>
</dbReference>
<dbReference type="InterPro" id="IPR054594">
    <property type="entry name" value="Lon_lid"/>
</dbReference>
<dbReference type="FunFam" id="3.40.50.300:FF:000021">
    <property type="entry name" value="Lon protease homolog"/>
    <property type="match status" value="1"/>
</dbReference>
<organism evidence="16">
    <name type="scientific">Desulfofervidus auxilii</name>
    <dbReference type="NCBI Taxonomy" id="1621989"/>
    <lineage>
        <taxon>Bacteria</taxon>
        <taxon>Pseudomonadati</taxon>
        <taxon>Thermodesulfobacteriota</taxon>
        <taxon>Candidatus Desulfofervidia</taxon>
        <taxon>Candidatus Desulfofervidales</taxon>
        <taxon>Candidatus Desulfofervidaceae</taxon>
        <taxon>Candidatus Desulfofervidus</taxon>
    </lineage>
</organism>
<dbReference type="Gene3D" id="3.40.50.2300">
    <property type="match status" value="1"/>
</dbReference>
<dbReference type="SMART" id="SM00382">
    <property type="entry name" value="AAA"/>
    <property type="match status" value="1"/>
</dbReference>